<feature type="region of interest" description="Disordered" evidence="8">
    <location>
        <begin position="72"/>
        <end position="103"/>
    </location>
</feature>
<name>A0A1Z5K7F1_FISSO</name>
<comment type="caution">
    <text evidence="9">The sequence shown here is derived from an EMBL/GenBank/DDBJ whole genome shotgun (WGS) entry which is preliminary data.</text>
</comment>
<keyword evidence="5" id="KW-0687">Ribonucleoprotein</keyword>
<dbReference type="PANTHER" id="PTHR28595:SF1">
    <property type="entry name" value="LARGE RIBOSOMAL SUBUNIT PROTEIN ML54"/>
    <property type="match status" value="1"/>
</dbReference>
<dbReference type="InterPro" id="IPR013870">
    <property type="entry name" value="Ribosomal_mL54"/>
</dbReference>
<dbReference type="GO" id="GO:0005762">
    <property type="term" value="C:mitochondrial large ribosomal subunit"/>
    <property type="evidence" value="ECO:0007669"/>
    <property type="project" value="TreeGrafter"/>
</dbReference>
<feature type="compositionally biased region" description="Basic residues" evidence="8">
    <location>
        <begin position="85"/>
        <end position="96"/>
    </location>
</feature>
<gene>
    <name evidence="9" type="ORF">FisN_30Hh049</name>
</gene>
<evidence type="ECO:0000256" key="5">
    <source>
        <dbReference type="ARBA" id="ARBA00023274"/>
    </source>
</evidence>
<sequence>MFTRFIHNSYRQLARRSYASSGPSPFPMKPGTPIAGLKIYKDQDAPVVLERSEYPAWVDTLTQPLPSLAQLRKMPLEQASDRDKRRFLKLTRRQKIRERNEAQ</sequence>
<evidence type="ECO:0000313" key="9">
    <source>
        <dbReference type="EMBL" id="GAX21848.1"/>
    </source>
</evidence>
<evidence type="ECO:0000256" key="7">
    <source>
        <dbReference type="ARBA" id="ARBA00035179"/>
    </source>
</evidence>
<evidence type="ECO:0000256" key="6">
    <source>
        <dbReference type="ARBA" id="ARBA00033752"/>
    </source>
</evidence>
<keyword evidence="10" id="KW-1185">Reference proteome</keyword>
<organism evidence="9 10">
    <name type="scientific">Fistulifera solaris</name>
    <name type="common">Oleaginous diatom</name>
    <dbReference type="NCBI Taxonomy" id="1519565"/>
    <lineage>
        <taxon>Eukaryota</taxon>
        <taxon>Sar</taxon>
        <taxon>Stramenopiles</taxon>
        <taxon>Ochrophyta</taxon>
        <taxon>Bacillariophyta</taxon>
        <taxon>Bacillariophyceae</taxon>
        <taxon>Bacillariophycidae</taxon>
        <taxon>Naviculales</taxon>
        <taxon>Naviculaceae</taxon>
        <taxon>Fistulifera</taxon>
    </lineage>
</organism>
<dbReference type="AlphaFoldDB" id="A0A1Z5K7F1"/>
<dbReference type="Pfam" id="PF08561">
    <property type="entry name" value="Ribosomal_L37"/>
    <property type="match status" value="1"/>
</dbReference>
<dbReference type="EMBL" id="BDSP01000173">
    <property type="protein sequence ID" value="GAX21848.1"/>
    <property type="molecule type" value="Genomic_DNA"/>
</dbReference>
<keyword evidence="4" id="KW-0496">Mitochondrion</keyword>
<evidence type="ECO:0000256" key="1">
    <source>
        <dbReference type="ARBA" id="ARBA00004173"/>
    </source>
</evidence>
<dbReference type="PANTHER" id="PTHR28595">
    <property type="entry name" value="39S RIBOSOMAL PROTEIN L54, MITOCHONDRIAL"/>
    <property type="match status" value="1"/>
</dbReference>
<evidence type="ECO:0000256" key="8">
    <source>
        <dbReference type="SAM" id="MobiDB-lite"/>
    </source>
</evidence>
<evidence type="ECO:0000256" key="4">
    <source>
        <dbReference type="ARBA" id="ARBA00023128"/>
    </source>
</evidence>
<dbReference type="OrthoDB" id="10252718at2759"/>
<protein>
    <recommendedName>
        <fullName evidence="7">Large ribosomal subunit protein mL54</fullName>
    </recommendedName>
</protein>
<comment type="subcellular location">
    <subcellularLocation>
        <location evidence="1">Mitochondrion</location>
    </subcellularLocation>
</comment>
<comment type="similarity">
    <text evidence="6">Belongs to the mitochondrion-specific ribosomal protein mL54 family.</text>
</comment>
<dbReference type="InParanoid" id="A0A1Z5K7F1"/>
<evidence type="ECO:0000256" key="3">
    <source>
        <dbReference type="ARBA" id="ARBA00022980"/>
    </source>
</evidence>
<accession>A0A1Z5K7F1</accession>
<evidence type="ECO:0000313" key="10">
    <source>
        <dbReference type="Proteomes" id="UP000198406"/>
    </source>
</evidence>
<reference evidence="9 10" key="1">
    <citation type="journal article" date="2015" name="Plant Cell">
        <title>Oil accumulation by the oleaginous diatom Fistulifera solaris as revealed by the genome and transcriptome.</title>
        <authorList>
            <person name="Tanaka T."/>
            <person name="Maeda Y."/>
            <person name="Veluchamy A."/>
            <person name="Tanaka M."/>
            <person name="Abida H."/>
            <person name="Marechal E."/>
            <person name="Bowler C."/>
            <person name="Muto M."/>
            <person name="Sunaga Y."/>
            <person name="Tanaka M."/>
            <person name="Yoshino T."/>
            <person name="Taniguchi T."/>
            <person name="Fukuda Y."/>
            <person name="Nemoto M."/>
            <person name="Matsumoto M."/>
            <person name="Wong P.S."/>
            <person name="Aburatani S."/>
            <person name="Fujibuchi W."/>
        </authorList>
    </citation>
    <scope>NUCLEOTIDE SEQUENCE [LARGE SCALE GENOMIC DNA]</scope>
    <source>
        <strain evidence="9 10">JPCC DA0580</strain>
    </source>
</reference>
<keyword evidence="3" id="KW-0689">Ribosomal protein</keyword>
<keyword evidence="2" id="KW-0809">Transit peptide</keyword>
<dbReference type="GO" id="GO:0003735">
    <property type="term" value="F:structural constituent of ribosome"/>
    <property type="evidence" value="ECO:0007669"/>
    <property type="project" value="TreeGrafter"/>
</dbReference>
<evidence type="ECO:0000256" key="2">
    <source>
        <dbReference type="ARBA" id="ARBA00022946"/>
    </source>
</evidence>
<proteinExistence type="inferred from homology"/>
<dbReference type="Proteomes" id="UP000198406">
    <property type="component" value="Unassembled WGS sequence"/>
</dbReference>